<keyword evidence="9 12" id="KW-0067">ATP-binding</keyword>
<dbReference type="Gene3D" id="1.20.120.1910">
    <property type="entry name" value="Cysteine-tRNA ligase, C-terminal anti-codon recognition domain"/>
    <property type="match status" value="1"/>
</dbReference>
<evidence type="ECO:0000256" key="1">
    <source>
        <dbReference type="ARBA" id="ARBA00004496"/>
    </source>
</evidence>
<dbReference type="PANTHER" id="PTHR10890:SF3">
    <property type="entry name" value="CYSTEINE--TRNA LIGASE, CYTOPLASMIC"/>
    <property type="match status" value="1"/>
</dbReference>
<dbReference type="GO" id="GO:0005829">
    <property type="term" value="C:cytosol"/>
    <property type="evidence" value="ECO:0007669"/>
    <property type="project" value="TreeGrafter"/>
</dbReference>
<gene>
    <name evidence="12" type="primary">cysS</name>
    <name evidence="13" type="ORF">CJ263_02840</name>
</gene>
<feature type="short sequence motif" description="'KMSKS' region" evidence="12">
    <location>
        <begin position="287"/>
        <end position="291"/>
    </location>
</feature>
<evidence type="ECO:0000256" key="11">
    <source>
        <dbReference type="ARBA" id="ARBA00023146"/>
    </source>
</evidence>
<keyword evidence="5 12" id="KW-0436">Ligase</keyword>
<dbReference type="SUPFAM" id="SSF52374">
    <property type="entry name" value="Nucleotidylyl transferase"/>
    <property type="match status" value="1"/>
</dbReference>
<comment type="cofactor">
    <cofactor evidence="12">
        <name>Zn(2+)</name>
        <dbReference type="ChEBI" id="CHEBI:29105"/>
    </cofactor>
    <text evidence="12">Binds 1 zinc ion per subunit.</text>
</comment>
<dbReference type="Pfam" id="PF23493">
    <property type="entry name" value="CysS_C"/>
    <property type="match status" value="1"/>
</dbReference>
<comment type="similarity">
    <text evidence="2 12">Belongs to the class-I aminoacyl-tRNA synthetase family.</text>
</comment>
<dbReference type="InterPro" id="IPR014729">
    <property type="entry name" value="Rossmann-like_a/b/a_fold"/>
</dbReference>
<dbReference type="SUPFAM" id="SSF47323">
    <property type="entry name" value="Anticodon-binding domain of a subclass of class I aminoacyl-tRNA synthetases"/>
    <property type="match status" value="1"/>
</dbReference>
<dbReference type="InterPro" id="IPR032678">
    <property type="entry name" value="tRNA-synt_1_cat_dom"/>
</dbReference>
<dbReference type="Gene3D" id="3.40.50.620">
    <property type="entry name" value="HUPs"/>
    <property type="match status" value="1"/>
</dbReference>
<feature type="binding site" evidence="12">
    <location>
        <position position="255"/>
    </location>
    <ligand>
        <name>Zn(2+)</name>
        <dbReference type="ChEBI" id="CHEBI:29105"/>
    </ligand>
</feature>
<comment type="subunit">
    <text evidence="3 12">Monomer.</text>
</comment>
<comment type="catalytic activity">
    <reaction evidence="12">
        <text>tRNA(Cys) + L-cysteine + ATP = L-cysteinyl-tRNA(Cys) + AMP + diphosphate</text>
        <dbReference type="Rhea" id="RHEA:17773"/>
        <dbReference type="Rhea" id="RHEA-COMP:9661"/>
        <dbReference type="Rhea" id="RHEA-COMP:9679"/>
        <dbReference type="ChEBI" id="CHEBI:30616"/>
        <dbReference type="ChEBI" id="CHEBI:33019"/>
        <dbReference type="ChEBI" id="CHEBI:35235"/>
        <dbReference type="ChEBI" id="CHEBI:78442"/>
        <dbReference type="ChEBI" id="CHEBI:78517"/>
        <dbReference type="ChEBI" id="CHEBI:456215"/>
        <dbReference type="EC" id="6.1.1.16"/>
    </reaction>
</comment>
<evidence type="ECO:0000256" key="2">
    <source>
        <dbReference type="ARBA" id="ARBA00005594"/>
    </source>
</evidence>
<keyword evidence="11 12" id="KW-0030">Aminoacyl-tRNA synthetase</keyword>
<dbReference type="GO" id="GO:0006423">
    <property type="term" value="P:cysteinyl-tRNA aminoacylation"/>
    <property type="evidence" value="ECO:0007669"/>
    <property type="project" value="UniProtKB-UniRule"/>
</dbReference>
<evidence type="ECO:0000256" key="12">
    <source>
        <dbReference type="HAMAP-Rule" id="MF_00041"/>
    </source>
</evidence>
<feature type="binding site" evidence="12">
    <location>
        <position position="230"/>
    </location>
    <ligand>
        <name>Zn(2+)</name>
        <dbReference type="ChEBI" id="CHEBI:29105"/>
    </ligand>
</feature>
<accession>A0A223V1G0</accession>
<keyword evidence="7 12" id="KW-0547">Nucleotide-binding</keyword>
<dbReference type="EC" id="6.1.1.16" evidence="12"/>
<evidence type="ECO:0000256" key="7">
    <source>
        <dbReference type="ARBA" id="ARBA00022741"/>
    </source>
</evidence>
<dbReference type="GO" id="GO:0005524">
    <property type="term" value="F:ATP binding"/>
    <property type="evidence" value="ECO:0007669"/>
    <property type="project" value="UniProtKB-UniRule"/>
</dbReference>
<evidence type="ECO:0000256" key="4">
    <source>
        <dbReference type="ARBA" id="ARBA00022490"/>
    </source>
</evidence>
<evidence type="ECO:0000256" key="5">
    <source>
        <dbReference type="ARBA" id="ARBA00022598"/>
    </source>
</evidence>
<dbReference type="KEGG" id="marb:CJ263_02840"/>
<feature type="binding site" evidence="12">
    <location>
        <position position="35"/>
    </location>
    <ligand>
        <name>Zn(2+)</name>
        <dbReference type="ChEBI" id="CHEBI:29105"/>
    </ligand>
</feature>
<organism evidence="13 14">
    <name type="scientific">Maribacter cobaltidurans</name>
    <dbReference type="NCBI Taxonomy" id="1178778"/>
    <lineage>
        <taxon>Bacteria</taxon>
        <taxon>Pseudomonadati</taxon>
        <taxon>Bacteroidota</taxon>
        <taxon>Flavobacteriia</taxon>
        <taxon>Flavobacteriales</taxon>
        <taxon>Flavobacteriaceae</taxon>
        <taxon>Maribacter</taxon>
    </lineage>
</organism>
<keyword evidence="10 12" id="KW-0648">Protein biosynthesis</keyword>
<dbReference type="InterPro" id="IPR024909">
    <property type="entry name" value="Cys-tRNA/MSH_ligase"/>
</dbReference>
<dbReference type="Proteomes" id="UP000215244">
    <property type="component" value="Chromosome"/>
</dbReference>
<evidence type="ECO:0000313" key="14">
    <source>
        <dbReference type="Proteomes" id="UP000215244"/>
    </source>
</evidence>
<protein>
    <recommendedName>
        <fullName evidence="12">Cysteine--tRNA ligase</fullName>
        <ecNumber evidence="12">6.1.1.16</ecNumber>
    </recommendedName>
    <alternativeName>
        <fullName evidence="12">Cysteinyl-tRNA synthetase</fullName>
        <shortName evidence="12">CysRS</shortName>
    </alternativeName>
</protein>
<evidence type="ECO:0000256" key="9">
    <source>
        <dbReference type="ARBA" id="ARBA00022840"/>
    </source>
</evidence>
<dbReference type="RefSeq" id="WP_094995878.1">
    <property type="nucleotide sequence ID" value="NZ_BMJL01000001.1"/>
</dbReference>
<dbReference type="HAMAP" id="MF_00041">
    <property type="entry name" value="Cys_tRNA_synth"/>
    <property type="match status" value="1"/>
</dbReference>
<dbReference type="SMART" id="SM00840">
    <property type="entry name" value="DALR_2"/>
    <property type="match status" value="1"/>
</dbReference>
<dbReference type="InterPro" id="IPR015273">
    <property type="entry name" value="Cys-tRNA-synt_Ia_DALR"/>
</dbReference>
<dbReference type="EMBL" id="CP022957">
    <property type="protein sequence ID" value="ASV29245.1"/>
    <property type="molecule type" value="Genomic_DNA"/>
</dbReference>
<evidence type="ECO:0000256" key="6">
    <source>
        <dbReference type="ARBA" id="ARBA00022723"/>
    </source>
</evidence>
<dbReference type="CDD" id="cd00672">
    <property type="entry name" value="CysRS_core"/>
    <property type="match status" value="1"/>
</dbReference>
<dbReference type="Pfam" id="PF01406">
    <property type="entry name" value="tRNA-synt_1e"/>
    <property type="match status" value="1"/>
</dbReference>
<evidence type="ECO:0000256" key="8">
    <source>
        <dbReference type="ARBA" id="ARBA00022833"/>
    </source>
</evidence>
<sequence>MQLYQEQTIRVHNSLTGKKETFVPINEGHIGMYVCGPTVYSNVHLGNCRTFMSFDMIFRYFRHLGYKVRYVRNITDAGHLVDDAEDGEDKIAKKARLEQLEPMEVVQRYTVDFHNILEKFNFLPPSIEPTATGHIIEQIEIIKDILEKGYAYEVNGSVYFDVVRFNESNEYGKLSGRKLEDMIANTRELTAQDDKKSPQDFALWKKAEPEHIMRWPSPWGDGFPGWHLECTAMSTKYLGETFDIHGGGMDLKFPHHECEIAQAEASNGKSPVKYWMHANMLTLNGKKMAKSTGNSILPGEIFSGENNILSKPFSPAMVRFFMMQAHYGSILDISNDALLASEKGFNKLMDSMSSIKLLSVGNKTDFDIEAWRQSCYDAMNDDFNTPILIAKLFDAVKHINLIKEGSETITQKDKELLLETMQNFVFDILGLEDKQGSSVDSEKLSGVVELLIQLRKEARENKDFATSDAIRDQLAELGIQLKDGKEGTTYSL</sequence>
<dbReference type="GO" id="GO:0004817">
    <property type="term" value="F:cysteine-tRNA ligase activity"/>
    <property type="evidence" value="ECO:0007669"/>
    <property type="project" value="UniProtKB-UniRule"/>
</dbReference>
<dbReference type="OrthoDB" id="9815130at2"/>
<comment type="subcellular location">
    <subcellularLocation>
        <location evidence="1 12">Cytoplasm</location>
    </subcellularLocation>
</comment>
<feature type="short sequence motif" description="'HIGH' region" evidence="12">
    <location>
        <begin position="37"/>
        <end position="47"/>
    </location>
</feature>
<keyword evidence="4 12" id="KW-0963">Cytoplasm</keyword>
<keyword evidence="8 12" id="KW-0862">Zinc</keyword>
<feature type="binding site" evidence="12">
    <location>
        <position position="259"/>
    </location>
    <ligand>
        <name>Zn(2+)</name>
        <dbReference type="ChEBI" id="CHEBI:29105"/>
    </ligand>
</feature>
<dbReference type="PRINTS" id="PR00983">
    <property type="entry name" value="TRNASYNTHCYS"/>
</dbReference>
<dbReference type="AlphaFoldDB" id="A0A223V1G0"/>
<dbReference type="InterPro" id="IPR015803">
    <property type="entry name" value="Cys-tRNA-ligase"/>
</dbReference>
<dbReference type="PANTHER" id="PTHR10890">
    <property type="entry name" value="CYSTEINYL-TRNA SYNTHETASE"/>
    <property type="match status" value="1"/>
</dbReference>
<feature type="binding site" evidence="12">
    <location>
        <position position="290"/>
    </location>
    <ligand>
        <name>ATP</name>
        <dbReference type="ChEBI" id="CHEBI:30616"/>
    </ligand>
</feature>
<dbReference type="GO" id="GO:0008270">
    <property type="term" value="F:zinc ion binding"/>
    <property type="evidence" value="ECO:0007669"/>
    <property type="project" value="UniProtKB-UniRule"/>
</dbReference>
<name>A0A223V1G0_9FLAO</name>
<dbReference type="InterPro" id="IPR056411">
    <property type="entry name" value="CysS_C"/>
</dbReference>
<proteinExistence type="inferred from homology"/>
<keyword evidence="6 12" id="KW-0479">Metal-binding</keyword>
<evidence type="ECO:0000256" key="3">
    <source>
        <dbReference type="ARBA" id="ARBA00011245"/>
    </source>
</evidence>
<dbReference type="Pfam" id="PF09190">
    <property type="entry name" value="DALR_2"/>
    <property type="match status" value="1"/>
</dbReference>
<keyword evidence="14" id="KW-1185">Reference proteome</keyword>
<dbReference type="InterPro" id="IPR009080">
    <property type="entry name" value="tRNAsynth_Ia_anticodon-bd"/>
</dbReference>
<reference evidence="13 14" key="1">
    <citation type="submission" date="2017-08" db="EMBL/GenBank/DDBJ databases">
        <title>The complete genome sequence of Maribacter sp. B1, isolated from deep-sea sediment.</title>
        <authorList>
            <person name="Wu Y.-H."/>
            <person name="Cheng H."/>
            <person name="Xu X.-W."/>
        </authorList>
    </citation>
    <scope>NUCLEOTIDE SEQUENCE [LARGE SCALE GENOMIC DNA]</scope>
    <source>
        <strain evidence="13 14">B1</strain>
    </source>
</reference>
<dbReference type="NCBIfam" id="TIGR00435">
    <property type="entry name" value="cysS"/>
    <property type="match status" value="1"/>
</dbReference>
<evidence type="ECO:0000313" key="13">
    <source>
        <dbReference type="EMBL" id="ASV29245.1"/>
    </source>
</evidence>
<evidence type="ECO:0000256" key="10">
    <source>
        <dbReference type="ARBA" id="ARBA00022917"/>
    </source>
</evidence>